<keyword evidence="2" id="KW-1185">Reference proteome</keyword>
<accession>A0ABN7VMK3</accession>
<dbReference type="Proteomes" id="UP000789901">
    <property type="component" value="Unassembled WGS sequence"/>
</dbReference>
<organism evidence="1 2">
    <name type="scientific">Gigaspora margarita</name>
    <dbReference type="NCBI Taxonomy" id="4874"/>
    <lineage>
        <taxon>Eukaryota</taxon>
        <taxon>Fungi</taxon>
        <taxon>Fungi incertae sedis</taxon>
        <taxon>Mucoromycota</taxon>
        <taxon>Glomeromycotina</taxon>
        <taxon>Glomeromycetes</taxon>
        <taxon>Diversisporales</taxon>
        <taxon>Gigasporaceae</taxon>
        <taxon>Gigaspora</taxon>
    </lineage>
</organism>
<gene>
    <name evidence="1" type="ORF">GMARGA_LOCUS20589</name>
</gene>
<name>A0ABN7VMK3_GIGMA</name>
<dbReference type="EMBL" id="CAJVQB010018202">
    <property type="protein sequence ID" value="CAG8786889.1"/>
    <property type="molecule type" value="Genomic_DNA"/>
</dbReference>
<evidence type="ECO:0000313" key="2">
    <source>
        <dbReference type="Proteomes" id="UP000789901"/>
    </source>
</evidence>
<proteinExistence type="predicted"/>
<protein>
    <submittedName>
        <fullName evidence="1">14316_t:CDS:1</fullName>
    </submittedName>
</protein>
<comment type="caution">
    <text evidence="1">The sequence shown here is derived from an EMBL/GenBank/DDBJ whole genome shotgun (WGS) entry which is preliminary data.</text>
</comment>
<evidence type="ECO:0000313" key="1">
    <source>
        <dbReference type="EMBL" id="CAG8786889.1"/>
    </source>
</evidence>
<reference evidence="1 2" key="1">
    <citation type="submission" date="2021-06" db="EMBL/GenBank/DDBJ databases">
        <authorList>
            <person name="Kallberg Y."/>
            <person name="Tangrot J."/>
            <person name="Rosling A."/>
        </authorList>
    </citation>
    <scope>NUCLEOTIDE SEQUENCE [LARGE SCALE GENOMIC DNA]</scope>
    <source>
        <strain evidence="1 2">120-4 pot B 10/14</strain>
    </source>
</reference>
<sequence length="96" mass="11300">MVEIEDVMKHRAIQAKNWPLTNKNNLLAMALICTCVNDDSKYEDRIMVTSQLEEITTDIDVQHWFKDTYLLIMDRVPVMKTSNELIKELFRNKNIA</sequence>